<gene>
    <name evidence="1" type="ORF">niasHS_016614</name>
</gene>
<protein>
    <submittedName>
        <fullName evidence="1">Uncharacterized protein</fullName>
    </submittedName>
</protein>
<evidence type="ECO:0000313" key="2">
    <source>
        <dbReference type="Proteomes" id="UP001620645"/>
    </source>
</evidence>
<organism evidence="1 2">
    <name type="scientific">Heterodera schachtii</name>
    <name type="common">Sugarbeet cyst nematode worm</name>
    <name type="synonym">Tylenchus schachtii</name>
    <dbReference type="NCBI Taxonomy" id="97005"/>
    <lineage>
        <taxon>Eukaryota</taxon>
        <taxon>Metazoa</taxon>
        <taxon>Ecdysozoa</taxon>
        <taxon>Nematoda</taxon>
        <taxon>Chromadorea</taxon>
        <taxon>Rhabditida</taxon>
        <taxon>Tylenchina</taxon>
        <taxon>Tylenchomorpha</taxon>
        <taxon>Tylenchoidea</taxon>
        <taxon>Heteroderidae</taxon>
        <taxon>Heteroderinae</taxon>
        <taxon>Heterodera</taxon>
    </lineage>
</organism>
<name>A0ABD2I1S3_HETSC</name>
<dbReference type="EMBL" id="JBICCN010000419">
    <property type="protein sequence ID" value="KAL3070088.1"/>
    <property type="molecule type" value="Genomic_DNA"/>
</dbReference>
<evidence type="ECO:0000313" key="1">
    <source>
        <dbReference type="EMBL" id="KAL3070088.1"/>
    </source>
</evidence>
<dbReference type="Proteomes" id="UP001620645">
    <property type="component" value="Unassembled WGS sequence"/>
</dbReference>
<proteinExistence type="predicted"/>
<keyword evidence="2" id="KW-1185">Reference proteome</keyword>
<dbReference type="AlphaFoldDB" id="A0ABD2I1S3"/>
<sequence>MQRVVTRCAIALTNEQRSSSERWEIFIVNVCRTNCSAVLPVVQFSDEQLLTVGVAFPAISHFFEDPEGVFLEDIELHTFIPRECVLIYRRGCSDDGSAYEFRIGILSSKYPKFGKSFDIHQKSLFMMENGLRIAYIRKISSLPIGAQKGADRWEAALISRK</sequence>
<reference evidence="1 2" key="1">
    <citation type="submission" date="2024-10" db="EMBL/GenBank/DDBJ databases">
        <authorList>
            <person name="Kim D."/>
        </authorList>
    </citation>
    <scope>NUCLEOTIDE SEQUENCE [LARGE SCALE GENOMIC DNA]</scope>
    <source>
        <strain evidence="1">Taebaek</strain>
    </source>
</reference>
<comment type="caution">
    <text evidence="1">The sequence shown here is derived from an EMBL/GenBank/DDBJ whole genome shotgun (WGS) entry which is preliminary data.</text>
</comment>
<accession>A0ABD2I1S3</accession>